<dbReference type="OrthoDB" id="10504554at2759"/>
<dbReference type="EMBL" id="JAAAHW010006501">
    <property type="protein sequence ID" value="KAF9959535.1"/>
    <property type="molecule type" value="Genomic_DNA"/>
</dbReference>
<gene>
    <name evidence="2" type="ORF">BGZ65_000295</name>
</gene>
<comment type="caution">
    <text evidence="2">The sequence shown here is derived from an EMBL/GenBank/DDBJ whole genome shotgun (WGS) entry which is preliminary data.</text>
</comment>
<proteinExistence type="predicted"/>
<reference evidence="2" key="1">
    <citation type="journal article" date="2020" name="Fungal Divers.">
        <title>Resolving the Mortierellaceae phylogeny through synthesis of multi-gene phylogenetics and phylogenomics.</title>
        <authorList>
            <person name="Vandepol N."/>
            <person name="Liber J."/>
            <person name="Desiro A."/>
            <person name="Na H."/>
            <person name="Kennedy M."/>
            <person name="Barry K."/>
            <person name="Grigoriev I.V."/>
            <person name="Miller A.N."/>
            <person name="O'Donnell K."/>
            <person name="Stajich J.E."/>
            <person name="Bonito G."/>
        </authorList>
    </citation>
    <scope>NUCLEOTIDE SEQUENCE</scope>
    <source>
        <strain evidence="2">MES-2147</strain>
    </source>
</reference>
<evidence type="ECO:0000256" key="1">
    <source>
        <dbReference type="SAM" id="MobiDB-lite"/>
    </source>
</evidence>
<dbReference type="Proteomes" id="UP000749646">
    <property type="component" value="Unassembled WGS sequence"/>
</dbReference>
<evidence type="ECO:0000313" key="2">
    <source>
        <dbReference type="EMBL" id="KAF9959535.1"/>
    </source>
</evidence>
<dbReference type="AlphaFoldDB" id="A0A9P6J2K0"/>
<organism evidence="2 3">
    <name type="scientific">Modicella reniformis</name>
    <dbReference type="NCBI Taxonomy" id="1440133"/>
    <lineage>
        <taxon>Eukaryota</taxon>
        <taxon>Fungi</taxon>
        <taxon>Fungi incertae sedis</taxon>
        <taxon>Mucoromycota</taxon>
        <taxon>Mortierellomycotina</taxon>
        <taxon>Mortierellomycetes</taxon>
        <taxon>Mortierellales</taxon>
        <taxon>Mortierellaceae</taxon>
        <taxon>Modicella</taxon>
    </lineage>
</organism>
<sequence length="213" mass="23350">MLRKSLVQLNGPWHEGLFSKHCKSSPQVKTLSNRPLNSGQIFEILVRSVFHEYTVFFLRGEEALKEKVPRGAHPPPTPIGAPADTIDNYRALNLMLAPDDQHRFYPQITFEDAYIRMNERGLRDILYVTDTPNIRNAMIRVFGTKDQCQSLTYPLFVEYTEYAKTTMSMHTAAIRYAGSGSSSAVGPSSSSVVGPSSSSAAGPSSSSASGTTG</sequence>
<evidence type="ECO:0000313" key="3">
    <source>
        <dbReference type="Proteomes" id="UP000749646"/>
    </source>
</evidence>
<feature type="region of interest" description="Disordered" evidence="1">
    <location>
        <begin position="179"/>
        <end position="213"/>
    </location>
</feature>
<keyword evidence="3" id="KW-1185">Reference proteome</keyword>
<name>A0A9P6J2K0_9FUNG</name>
<accession>A0A9P6J2K0</accession>
<protein>
    <submittedName>
        <fullName evidence="2">Uncharacterized protein</fullName>
    </submittedName>
</protein>